<dbReference type="Proteomes" id="UP001596442">
    <property type="component" value="Unassembled WGS sequence"/>
</dbReference>
<name>A0ABD5SE56_9EURY</name>
<evidence type="ECO:0000313" key="2">
    <source>
        <dbReference type="EMBL" id="MFC6753748.1"/>
    </source>
</evidence>
<organism evidence="2 3">
    <name type="scientific">Halorubrum tibetense</name>
    <dbReference type="NCBI Taxonomy" id="175631"/>
    <lineage>
        <taxon>Archaea</taxon>
        <taxon>Methanobacteriati</taxon>
        <taxon>Methanobacteriota</taxon>
        <taxon>Stenosarchaea group</taxon>
        <taxon>Halobacteria</taxon>
        <taxon>Halobacteriales</taxon>
        <taxon>Haloferacaceae</taxon>
        <taxon>Halorubrum</taxon>
    </lineage>
</organism>
<keyword evidence="1" id="KW-0472">Membrane</keyword>
<evidence type="ECO:0000256" key="1">
    <source>
        <dbReference type="SAM" id="Phobius"/>
    </source>
</evidence>
<gene>
    <name evidence="2" type="ORF">ACFQEU_09785</name>
</gene>
<comment type="caution">
    <text evidence="2">The sequence shown here is derived from an EMBL/GenBank/DDBJ whole genome shotgun (WGS) entry which is preliminary data.</text>
</comment>
<evidence type="ECO:0000313" key="3">
    <source>
        <dbReference type="Proteomes" id="UP001596442"/>
    </source>
</evidence>
<reference evidence="2 3" key="1">
    <citation type="journal article" date="2019" name="Int. J. Syst. Evol. Microbiol.">
        <title>The Global Catalogue of Microorganisms (GCM) 10K type strain sequencing project: providing services to taxonomists for standard genome sequencing and annotation.</title>
        <authorList>
            <consortium name="The Broad Institute Genomics Platform"/>
            <consortium name="The Broad Institute Genome Sequencing Center for Infectious Disease"/>
            <person name="Wu L."/>
            <person name="Ma J."/>
        </authorList>
    </citation>
    <scope>NUCLEOTIDE SEQUENCE [LARGE SCALE GENOMIC DNA]</scope>
    <source>
        <strain evidence="2 3">CGMCC 1.3239</strain>
    </source>
</reference>
<accession>A0ABD5SE56</accession>
<dbReference type="RefSeq" id="WP_379781633.1">
    <property type="nucleotide sequence ID" value="NZ_JBHSWW010000137.1"/>
</dbReference>
<keyword evidence="1" id="KW-1133">Transmembrane helix</keyword>
<sequence length="71" mass="7593">MATLVLIVVVVFDLAASALAADPLSMASEGVSLSEVELVLLVLLLFGLVPLTVFFWLQGRSAEGPRYNTEE</sequence>
<protein>
    <submittedName>
        <fullName evidence="2">Uncharacterized protein</fullName>
    </submittedName>
</protein>
<feature type="transmembrane region" description="Helical" evidence="1">
    <location>
        <begin position="36"/>
        <end position="57"/>
    </location>
</feature>
<dbReference type="AlphaFoldDB" id="A0ABD5SE56"/>
<proteinExistence type="predicted"/>
<dbReference type="EMBL" id="JBHSWW010000137">
    <property type="protein sequence ID" value="MFC6753748.1"/>
    <property type="molecule type" value="Genomic_DNA"/>
</dbReference>
<keyword evidence="3" id="KW-1185">Reference proteome</keyword>
<keyword evidence="1" id="KW-0812">Transmembrane</keyword>